<name>A0A0U2IGD5_9MAXI</name>
<reference evidence="2" key="1">
    <citation type="journal article" date="2015" name="Sci. Rep.">
        <title>Spliced leader RNA trans-splicing discovered in copepods.</title>
        <authorList>
            <person name="Yang F."/>
            <person name="Xu D."/>
            <person name="Zhuang Y."/>
            <person name="Yi X."/>
            <person name="Huang Y."/>
            <person name="Chen H."/>
            <person name="Lin S."/>
            <person name="Campbell D.A."/>
            <person name="Sturm N.R."/>
            <person name="Liu G."/>
            <person name="Zhang H."/>
        </authorList>
    </citation>
    <scope>NUCLEOTIDE SEQUENCE</scope>
</reference>
<keyword evidence="1" id="KW-0732">Signal</keyword>
<dbReference type="AlphaFoldDB" id="A0A0U2IGD5"/>
<feature type="chain" id="PRO_5006830735" evidence="1">
    <location>
        <begin position="18"/>
        <end position="154"/>
    </location>
</feature>
<organism evidence="2">
    <name type="scientific">Pseudodiaptomus poplesia</name>
    <dbReference type="NCBI Taxonomy" id="213370"/>
    <lineage>
        <taxon>Eukaryota</taxon>
        <taxon>Metazoa</taxon>
        <taxon>Ecdysozoa</taxon>
        <taxon>Arthropoda</taxon>
        <taxon>Crustacea</taxon>
        <taxon>Multicrustacea</taxon>
        <taxon>Hexanauplia</taxon>
        <taxon>Copepoda</taxon>
        <taxon>Calanoida</taxon>
        <taxon>Pseudodiaptomidae</taxon>
        <taxon>Pseudodiaptomus</taxon>
    </lineage>
</organism>
<sequence>MRAAILVITGLIATGYGGQFDPCTEDGQCLSSITGNMCVENEDGNLHCGCESDTNCHHPYAPACYPDLRICGACVDSAQCRHGEWGSRCNTRGWCRCDDPITGNPNDSYCTAAAHGPVCTHLAGSGPSDDLACGCMSDSDCTGLGGSCVSNKCQ</sequence>
<evidence type="ECO:0000313" key="2">
    <source>
        <dbReference type="EMBL" id="ALS04739.1"/>
    </source>
</evidence>
<proteinExistence type="evidence at transcript level"/>
<accession>A0A0U2IGD5</accession>
<feature type="signal peptide" evidence="1">
    <location>
        <begin position="1"/>
        <end position="17"/>
    </location>
</feature>
<evidence type="ECO:0000256" key="1">
    <source>
        <dbReference type="SAM" id="SignalP"/>
    </source>
</evidence>
<dbReference type="EMBL" id="KT754905">
    <property type="protein sequence ID" value="ALS04739.1"/>
    <property type="molecule type" value="mRNA"/>
</dbReference>
<protein>
    <submittedName>
        <fullName evidence="2">Uncharacterized protein</fullName>
    </submittedName>
</protein>